<dbReference type="Gene3D" id="1.10.1220.10">
    <property type="entry name" value="Met repressor-like"/>
    <property type="match status" value="1"/>
</dbReference>
<dbReference type="EMBL" id="PISP01000001">
    <property type="protein sequence ID" value="PKD44704.1"/>
    <property type="molecule type" value="Genomic_DNA"/>
</dbReference>
<sequence length="130" mass="14903">MNITKKSLGHFPFSSSEVDESEYSFIPDINGGEERKPLRSVRNEHSGGFNLNRELREIGGNPQKNDDELSQHLVERDVPEPVDEDPPKKKVASYYLEVDLIDRLKLYADKINRSYSAVVTEAIEEYIEGY</sequence>
<dbReference type="SUPFAM" id="SSF47598">
    <property type="entry name" value="Ribbon-helix-helix"/>
    <property type="match status" value="1"/>
</dbReference>
<evidence type="ECO:0000256" key="1">
    <source>
        <dbReference type="SAM" id="MobiDB-lite"/>
    </source>
</evidence>
<protein>
    <submittedName>
        <fullName evidence="2">Uncharacterized protein</fullName>
    </submittedName>
</protein>
<dbReference type="GO" id="GO:0006355">
    <property type="term" value="P:regulation of DNA-templated transcription"/>
    <property type="evidence" value="ECO:0007669"/>
    <property type="project" value="InterPro"/>
</dbReference>
<comment type="caution">
    <text evidence="2">The sequence shown here is derived from an EMBL/GenBank/DDBJ whole genome shotgun (WGS) entry which is preliminary data.</text>
</comment>
<gene>
    <name evidence="2" type="ORF">CWD77_04365</name>
</gene>
<dbReference type="InterPro" id="IPR010985">
    <property type="entry name" value="Ribbon_hlx_hlx"/>
</dbReference>
<organism evidence="2 3">
    <name type="scientific">Rhodohalobacter barkolensis</name>
    <dbReference type="NCBI Taxonomy" id="2053187"/>
    <lineage>
        <taxon>Bacteria</taxon>
        <taxon>Pseudomonadati</taxon>
        <taxon>Balneolota</taxon>
        <taxon>Balneolia</taxon>
        <taxon>Balneolales</taxon>
        <taxon>Balneolaceae</taxon>
        <taxon>Rhodohalobacter</taxon>
    </lineage>
</organism>
<dbReference type="Proteomes" id="UP000233398">
    <property type="component" value="Unassembled WGS sequence"/>
</dbReference>
<dbReference type="InterPro" id="IPR013321">
    <property type="entry name" value="Arc_rbn_hlx_hlx"/>
</dbReference>
<evidence type="ECO:0000313" key="2">
    <source>
        <dbReference type="EMBL" id="PKD44704.1"/>
    </source>
</evidence>
<accession>A0A2N0VKL6</accession>
<dbReference type="AlphaFoldDB" id="A0A2N0VKL6"/>
<proteinExistence type="predicted"/>
<reference evidence="2 3" key="1">
    <citation type="submission" date="2017-11" db="EMBL/GenBank/DDBJ databases">
        <title>Rhodohalobacter 15182 sp. nov., isolated from a salt lake.</title>
        <authorList>
            <person name="Han S."/>
        </authorList>
    </citation>
    <scope>NUCLEOTIDE SEQUENCE [LARGE SCALE GENOMIC DNA]</scope>
    <source>
        <strain evidence="2 3">15182</strain>
    </source>
</reference>
<name>A0A2N0VKL6_9BACT</name>
<evidence type="ECO:0000313" key="3">
    <source>
        <dbReference type="Proteomes" id="UP000233398"/>
    </source>
</evidence>
<dbReference type="RefSeq" id="WP_101071993.1">
    <property type="nucleotide sequence ID" value="NZ_PISP01000001.1"/>
</dbReference>
<dbReference type="OrthoDB" id="1524915at2"/>
<feature type="region of interest" description="Disordered" evidence="1">
    <location>
        <begin position="1"/>
        <end position="21"/>
    </location>
</feature>
<feature type="region of interest" description="Disordered" evidence="1">
    <location>
        <begin position="42"/>
        <end position="71"/>
    </location>
</feature>
<keyword evidence="3" id="KW-1185">Reference proteome</keyword>